<dbReference type="SUPFAM" id="SSF49562">
    <property type="entry name" value="C2 domain (Calcium/lipid-binding domain, CaLB)"/>
    <property type="match status" value="1"/>
</dbReference>
<dbReference type="InterPro" id="IPR036465">
    <property type="entry name" value="vWFA_dom_sf"/>
</dbReference>
<comment type="similarity">
    <text evidence="1">Belongs to the copine family.</text>
</comment>
<dbReference type="InterPro" id="IPR000008">
    <property type="entry name" value="C2_dom"/>
</dbReference>
<dbReference type="SMART" id="SM00239">
    <property type="entry name" value="C2"/>
    <property type="match status" value="1"/>
</dbReference>
<evidence type="ECO:0000256" key="2">
    <source>
        <dbReference type="SAM" id="MobiDB-lite"/>
    </source>
</evidence>
<accession>A0A4E0RMA0</accession>
<evidence type="ECO:0000313" key="4">
    <source>
        <dbReference type="EMBL" id="THD28663.1"/>
    </source>
</evidence>
<dbReference type="EMBL" id="JXXN02000100">
    <property type="protein sequence ID" value="THD28663.1"/>
    <property type="molecule type" value="Genomic_DNA"/>
</dbReference>
<feature type="compositionally biased region" description="Basic and acidic residues" evidence="2">
    <location>
        <begin position="670"/>
        <end position="682"/>
    </location>
</feature>
<dbReference type="SUPFAM" id="SSF53300">
    <property type="entry name" value="vWA-like"/>
    <property type="match status" value="1"/>
</dbReference>
<comment type="caution">
    <text evidence="4">The sequence shown here is derived from an EMBL/GenBank/DDBJ whole genome shotgun (WGS) entry which is preliminary data.</text>
</comment>
<dbReference type="Gene3D" id="2.60.40.150">
    <property type="entry name" value="C2 domain"/>
    <property type="match status" value="1"/>
</dbReference>
<evidence type="ECO:0000313" key="5">
    <source>
        <dbReference type="Proteomes" id="UP000230066"/>
    </source>
</evidence>
<sequence>MQSRPRIQIGISCRNLPTKLRGSYAKFSVAHGGFLHEKHVTETELQNNIASPIFITRLNLEYYFEEKQIITAEIFQCEQEDREDSHLLGFVQCTVGRVIHSGGQVEQPLISDEQQKKYLKHADPSMPTTVVVCIREDPFYKENICLKMQGFNLDKKDFFGKSDPYVTIYRRNERGKLQKCCRSEVIKNTLFPDFRPIPICLDKLCGGNIDCELYFRCFDWDGAVGDSEEVDTELDDLIGEFTTTVSDLLRADENGLEFKLINPPKKRKKKYYQHSGLLNVKLYFAQTKYSFLDYIFGGTSINVVVGVDLSNHAAAAQLSKTRQIEMAQSCNEYGVAIQAVMEILQEYDSDQLFPAFGFGSKLSTGGKICNKYPLSGDANNYFCKGMAGVLEAYRRSFDVLHLAGPVCFSPIVRDVSETAKRNKDAENYYVLLILTNGTVDDWIETKKAVIEASFLPISIIVIGIGGGNFSDMEILDQDFGLLKVGQEQACRDNVQFVQMRRFLRMAADGTDNLRWSKVALAKEVLAELPSQMMDYFERSHLAPSHTVPGQPRLLRNLADPIWWRQFTQPFSSPVRGELNTSSETKQSGMDTGRLLEEREEDQPDHPQSVVPVVQAPATQSRPLPDADPSYRLGERLTSNVHLTSVRCLSASLVGESSGPPRTTHRVPSVRSDDTNTNPKDRGNPFPNVRRQMSLGPAFHSSTSGRKLPGAYEQVSRKPSTSEK</sequence>
<dbReference type="GO" id="GO:0005886">
    <property type="term" value="C:plasma membrane"/>
    <property type="evidence" value="ECO:0007669"/>
    <property type="project" value="TreeGrafter"/>
</dbReference>
<protein>
    <submittedName>
        <fullName evidence="4">Copine II</fullName>
    </submittedName>
</protein>
<feature type="region of interest" description="Disordered" evidence="2">
    <location>
        <begin position="652"/>
        <end position="723"/>
    </location>
</feature>
<dbReference type="InterPro" id="IPR010734">
    <property type="entry name" value="Copine_C"/>
</dbReference>
<dbReference type="GO" id="GO:0071277">
    <property type="term" value="P:cellular response to calcium ion"/>
    <property type="evidence" value="ECO:0007669"/>
    <property type="project" value="TreeGrafter"/>
</dbReference>
<dbReference type="PANTHER" id="PTHR10857:SF106">
    <property type="entry name" value="C2 DOMAIN-CONTAINING PROTEIN"/>
    <property type="match status" value="1"/>
</dbReference>
<reference evidence="4" key="1">
    <citation type="submission" date="2019-03" db="EMBL/GenBank/DDBJ databases">
        <title>Improved annotation for the trematode Fasciola hepatica.</title>
        <authorList>
            <person name="Choi Y.-J."/>
            <person name="Martin J."/>
            <person name="Mitreva M."/>
        </authorList>
    </citation>
    <scope>NUCLEOTIDE SEQUENCE [LARGE SCALE GENOMIC DNA]</scope>
</reference>
<dbReference type="CDD" id="cd04047">
    <property type="entry name" value="C2B_Copine"/>
    <property type="match status" value="1"/>
</dbReference>
<gene>
    <name evidence="4" type="ORF">D915_000442</name>
</gene>
<dbReference type="PANTHER" id="PTHR10857">
    <property type="entry name" value="COPINE"/>
    <property type="match status" value="1"/>
</dbReference>
<name>A0A4E0RMA0_FASHE</name>
<dbReference type="GO" id="GO:0005544">
    <property type="term" value="F:calcium-dependent phospholipid binding"/>
    <property type="evidence" value="ECO:0007669"/>
    <property type="project" value="InterPro"/>
</dbReference>
<dbReference type="Proteomes" id="UP000230066">
    <property type="component" value="Unassembled WGS sequence"/>
</dbReference>
<proteinExistence type="inferred from homology"/>
<dbReference type="Pfam" id="PF07002">
    <property type="entry name" value="Copine"/>
    <property type="match status" value="1"/>
</dbReference>
<dbReference type="InterPro" id="IPR035892">
    <property type="entry name" value="C2_domain_sf"/>
</dbReference>
<evidence type="ECO:0000259" key="3">
    <source>
        <dbReference type="PROSITE" id="PS50004"/>
    </source>
</evidence>
<dbReference type="InterPro" id="IPR045052">
    <property type="entry name" value="Copine"/>
</dbReference>
<dbReference type="AlphaFoldDB" id="A0A4E0RMA0"/>
<organism evidence="4 5">
    <name type="scientific">Fasciola hepatica</name>
    <name type="common">Liver fluke</name>
    <dbReference type="NCBI Taxonomy" id="6192"/>
    <lineage>
        <taxon>Eukaryota</taxon>
        <taxon>Metazoa</taxon>
        <taxon>Spiralia</taxon>
        <taxon>Lophotrochozoa</taxon>
        <taxon>Platyhelminthes</taxon>
        <taxon>Trematoda</taxon>
        <taxon>Digenea</taxon>
        <taxon>Plagiorchiida</taxon>
        <taxon>Echinostomata</taxon>
        <taxon>Echinostomatoidea</taxon>
        <taxon>Fasciolidae</taxon>
        <taxon>Fasciola</taxon>
    </lineage>
</organism>
<keyword evidence="5" id="KW-1185">Reference proteome</keyword>
<dbReference type="Pfam" id="PF00168">
    <property type="entry name" value="C2"/>
    <property type="match status" value="2"/>
</dbReference>
<dbReference type="PROSITE" id="PS50004">
    <property type="entry name" value="C2"/>
    <property type="match status" value="1"/>
</dbReference>
<feature type="domain" description="C2" evidence="3">
    <location>
        <begin position="124"/>
        <end position="258"/>
    </location>
</feature>
<evidence type="ECO:0000256" key="1">
    <source>
        <dbReference type="ARBA" id="ARBA00009048"/>
    </source>
</evidence>
<dbReference type="InterPro" id="IPR037768">
    <property type="entry name" value="C2B_Copine"/>
</dbReference>